<accession>A0A345UJ24</accession>
<name>A0A345UJ24_9BACT</name>
<organism evidence="1 2">
    <name type="scientific">Cyclonatronum proteinivorum</name>
    <dbReference type="NCBI Taxonomy" id="1457365"/>
    <lineage>
        <taxon>Bacteria</taxon>
        <taxon>Pseudomonadati</taxon>
        <taxon>Balneolota</taxon>
        <taxon>Balneolia</taxon>
        <taxon>Balneolales</taxon>
        <taxon>Cyclonatronaceae</taxon>
        <taxon>Cyclonatronum</taxon>
    </lineage>
</organism>
<sequence>MPHELKGDEGYVFTSFGKQSYLRDVIVAVDALRRFDTVRPVALYCSEEHANELQKLAFREWFTKIVILPQENQSIIGFKHQLYRFMPFTCNMYLDSDMIWCRNPDPVWYSMRPFGFTLTGNKSADIFFGAPKSFGISPHILFRRRQRTLRRFGLTHLYRVQTGLMFARDEQLTREVCEQATAFLHRMDETHFTSRTNEKKRSLESCEWSLGMAVSHLGLHLMPWFNGYESLQLDYIRYLTHHNADFTKVACKYYCNPFIYGLRGIKTLWVHKLLKSLFWALPRSNDHIWVTPYLLHFGWLHEKEVFEAYAERRWTQLTQGG</sequence>
<dbReference type="RefSeq" id="WP_114983754.1">
    <property type="nucleotide sequence ID" value="NZ_CP027806.1"/>
</dbReference>
<dbReference type="AlphaFoldDB" id="A0A345UJ24"/>
<reference evidence="1 2" key="1">
    <citation type="submission" date="2018-03" db="EMBL/GenBank/DDBJ databases">
        <title>Phenotypic and genomic properties of Cyclonatronum proteinivorum gen. nov., sp. nov., a haloalkaliphilic bacteroidete from soda lakes possessing Na+-translocating rhodopsin.</title>
        <authorList>
            <person name="Toshchakov S.V."/>
            <person name="Korzhenkov A."/>
            <person name="Samarov N.I."/>
            <person name="Kublanov I.V."/>
            <person name="Muntyan M.S."/>
            <person name="Sorokin D.Y."/>
        </authorList>
    </citation>
    <scope>NUCLEOTIDE SEQUENCE [LARGE SCALE GENOMIC DNA]</scope>
    <source>
        <strain evidence="1 2">Omega</strain>
    </source>
</reference>
<evidence type="ECO:0000313" key="2">
    <source>
        <dbReference type="Proteomes" id="UP000254808"/>
    </source>
</evidence>
<evidence type="ECO:0000313" key="1">
    <source>
        <dbReference type="EMBL" id="AXJ00476.1"/>
    </source>
</evidence>
<protein>
    <submittedName>
        <fullName evidence="1">Uncharacterized protein</fullName>
    </submittedName>
</protein>
<proteinExistence type="predicted"/>
<dbReference type="OrthoDB" id="1490936at2"/>
<dbReference type="EMBL" id="CP027806">
    <property type="protein sequence ID" value="AXJ00476.1"/>
    <property type="molecule type" value="Genomic_DNA"/>
</dbReference>
<gene>
    <name evidence="1" type="ORF">CYPRO_1213</name>
</gene>
<dbReference type="KEGG" id="cprv:CYPRO_1213"/>
<dbReference type="Proteomes" id="UP000254808">
    <property type="component" value="Chromosome"/>
</dbReference>
<keyword evidence="2" id="KW-1185">Reference proteome</keyword>